<dbReference type="SUPFAM" id="SSF47616">
    <property type="entry name" value="GST C-terminal domain-like"/>
    <property type="match status" value="1"/>
</dbReference>
<organism evidence="3 4">
    <name type="scientific">Podospora fimiseda</name>
    <dbReference type="NCBI Taxonomy" id="252190"/>
    <lineage>
        <taxon>Eukaryota</taxon>
        <taxon>Fungi</taxon>
        <taxon>Dikarya</taxon>
        <taxon>Ascomycota</taxon>
        <taxon>Pezizomycotina</taxon>
        <taxon>Sordariomycetes</taxon>
        <taxon>Sordariomycetidae</taxon>
        <taxon>Sordariales</taxon>
        <taxon>Podosporaceae</taxon>
        <taxon>Podospora</taxon>
    </lineage>
</organism>
<dbReference type="Pfam" id="PF22041">
    <property type="entry name" value="GST_C_7"/>
    <property type="match status" value="1"/>
</dbReference>
<dbReference type="InterPro" id="IPR036249">
    <property type="entry name" value="Thioredoxin-like_sf"/>
</dbReference>
<evidence type="ECO:0000259" key="1">
    <source>
        <dbReference type="Pfam" id="PF13409"/>
    </source>
</evidence>
<evidence type="ECO:0000313" key="4">
    <source>
        <dbReference type="Proteomes" id="UP001301958"/>
    </source>
</evidence>
<evidence type="ECO:0000259" key="2">
    <source>
        <dbReference type="Pfam" id="PF22041"/>
    </source>
</evidence>
<accession>A0AAN7BIF7</accession>
<dbReference type="InterPro" id="IPR004045">
    <property type="entry name" value="Glutathione_S-Trfase_N"/>
</dbReference>
<sequence length="251" mass="29068">MADEQILFFDIPSKPPLAAWSLNPWKSRLVLHYKNLNYTTEWLEYPEIAPRLKDHIEAWPENSGLPPGTTHTIPALKLPSGEWLMDSKKIAHRLEELYPSPPLHLDSPVIPKLEAALKIIMKHLSNYFMPLLPSRILNEVSHAHWYKSREPVAGMPLDQLFETKGKTAWHDLEKEGTLREVTDWLKENEEGPFFLGKEASYADFVWIGFLIFMKCLGEEDAYQQVLKRSGDAGVHERLMEAAKQWTERNDR</sequence>
<evidence type="ECO:0000313" key="3">
    <source>
        <dbReference type="EMBL" id="KAK4224004.1"/>
    </source>
</evidence>
<dbReference type="Gene3D" id="3.40.30.10">
    <property type="entry name" value="Glutaredoxin"/>
    <property type="match status" value="1"/>
</dbReference>
<dbReference type="Pfam" id="PF13409">
    <property type="entry name" value="GST_N_2"/>
    <property type="match status" value="1"/>
</dbReference>
<dbReference type="Gene3D" id="1.20.1050.10">
    <property type="match status" value="1"/>
</dbReference>
<dbReference type="InterPro" id="IPR036282">
    <property type="entry name" value="Glutathione-S-Trfase_C_sf"/>
</dbReference>
<evidence type="ECO:0008006" key="5">
    <source>
        <dbReference type="Google" id="ProtNLM"/>
    </source>
</evidence>
<dbReference type="InterPro" id="IPR054416">
    <property type="entry name" value="GST_UstS-like_C"/>
</dbReference>
<proteinExistence type="predicted"/>
<dbReference type="Proteomes" id="UP001301958">
    <property type="component" value="Unassembled WGS sequence"/>
</dbReference>
<dbReference type="AlphaFoldDB" id="A0AAN7BIF7"/>
<protein>
    <recommendedName>
        <fullName evidence="5">GST N-terminal domain-containing protein</fullName>
    </recommendedName>
</protein>
<feature type="domain" description="GST N-terminal" evidence="1">
    <location>
        <begin position="20"/>
        <end position="96"/>
    </location>
</feature>
<dbReference type="EMBL" id="MU865407">
    <property type="protein sequence ID" value="KAK4224004.1"/>
    <property type="molecule type" value="Genomic_DNA"/>
</dbReference>
<reference evidence="3" key="1">
    <citation type="journal article" date="2023" name="Mol. Phylogenet. Evol.">
        <title>Genome-scale phylogeny and comparative genomics of the fungal order Sordariales.</title>
        <authorList>
            <person name="Hensen N."/>
            <person name="Bonometti L."/>
            <person name="Westerberg I."/>
            <person name="Brannstrom I.O."/>
            <person name="Guillou S."/>
            <person name="Cros-Aarteil S."/>
            <person name="Calhoun S."/>
            <person name="Haridas S."/>
            <person name="Kuo A."/>
            <person name="Mondo S."/>
            <person name="Pangilinan J."/>
            <person name="Riley R."/>
            <person name="LaButti K."/>
            <person name="Andreopoulos B."/>
            <person name="Lipzen A."/>
            <person name="Chen C."/>
            <person name="Yan M."/>
            <person name="Daum C."/>
            <person name="Ng V."/>
            <person name="Clum A."/>
            <person name="Steindorff A."/>
            <person name="Ohm R.A."/>
            <person name="Martin F."/>
            <person name="Silar P."/>
            <person name="Natvig D.O."/>
            <person name="Lalanne C."/>
            <person name="Gautier V."/>
            <person name="Ament-Velasquez S.L."/>
            <person name="Kruys A."/>
            <person name="Hutchinson M.I."/>
            <person name="Powell A.J."/>
            <person name="Barry K."/>
            <person name="Miller A.N."/>
            <person name="Grigoriev I.V."/>
            <person name="Debuchy R."/>
            <person name="Gladieux P."/>
            <person name="Hiltunen Thoren M."/>
            <person name="Johannesson H."/>
        </authorList>
    </citation>
    <scope>NUCLEOTIDE SEQUENCE</scope>
    <source>
        <strain evidence="3">CBS 990.96</strain>
    </source>
</reference>
<name>A0AAN7BIF7_9PEZI</name>
<keyword evidence="4" id="KW-1185">Reference proteome</keyword>
<gene>
    <name evidence="3" type="ORF">QBC38DRAFT_486493</name>
</gene>
<comment type="caution">
    <text evidence="3">The sequence shown here is derived from an EMBL/GenBank/DDBJ whole genome shotgun (WGS) entry which is preliminary data.</text>
</comment>
<dbReference type="SUPFAM" id="SSF52833">
    <property type="entry name" value="Thioredoxin-like"/>
    <property type="match status" value="1"/>
</dbReference>
<feature type="domain" description="Glutathione S-transferase UstS-like C-terminal" evidence="2">
    <location>
        <begin position="121"/>
        <end position="245"/>
    </location>
</feature>
<reference evidence="3" key="2">
    <citation type="submission" date="2023-05" db="EMBL/GenBank/DDBJ databases">
        <authorList>
            <consortium name="Lawrence Berkeley National Laboratory"/>
            <person name="Steindorff A."/>
            <person name="Hensen N."/>
            <person name="Bonometti L."/>
            <person name="Westerberg I."/>
            <person name="Brannstrom I.O."/>
            <person name="Guillou S."/>
            <person name="Cros-Aarteil S."/>
            <person name="Calhoun S."/>
            <person name="Haridas S."/>
            <person name="Kuo A."/>
            <person name="Mondo S."/>
            <person name="Pangilinan J."/>
            <person name="Riley R."/>
            <person name="Labutti K."/>
            <person name="Andreopoulos B."/>
            <person name="Lipzen A."/>
            <person name="Chen C."/>
            <person name="Yanf M."/>
            <person name="Daum C."/>
            <person name="Ng V."/>
            <person name="Clum A."/>
            <person name="Ohm R."/>
            <person name="Martin F."/>
            <person name="Silar P."/>
            <person name="Natvig D."/>
            <person name="Lalanne C."/>
            <person name="Gautier V."/>
            <person name="Ament-Velasquez S.L."/>
            <person name="Kruys A."/>
            <person name="Hutchinson M.I."/>
            <person name="Powell A.J."/>
            <person name="Barry K."/>
            <person name="Miller A.N."/>
            <person name="Grigoriev I.V."/>
            <person name="Debuchy R."/>
            <person name="Gladieux P."/>
            <person name="Thoren M.H."/>
            <person name="Johannesson H."/>
        </authorList>
    </citation>
    <scope>NUCLEOTIDE SEQUENCE</scope>
    <source>
        <strain evidence="3">CBS 990.96</strain>
    </source>
</reference>